<evidence type="ECO:0000256" key="1">
    <source>
        <dbReference type="SAM" id="MobiDB-lite"/>
    </source>
</evidence>
<dbReference type="HOGENOM" id="CLU_2516917_0_0_1"/>
<reference evidence="3" key="1">
    <citation type="journal article" date="2012" name="Nat. Biotechnol.">
        <title>Reference genome sequence of the model plant Setaria.</title>
        <authorList>
            <person name="Bennetzen J.L."/>
            <person name="Schmutz J."/>
            <person name="Wang H."/>
            <person name="Percifield R."/>
            <person name="Hawkins J."/>
            <person name="Pontaroli A.C."/>
            <person name="Estep M."/>
            <person name="Feng L."/>
            <person name="Vaughn J.N."/>
            <person name="Grimwood J."/>
            <person name="Jenkins J."/>
            <person name="Barry K."/>
            <person name="Lindquist E."/>
            <person name="Hellsten U."/>
            <person name="Deshpande S."/>
            <person name="Wang X."/>
            <person name="Wu X."/>
            <person name="Mitros T."/>
            <person name="Triplett J."/>
            <person name="Yang X."/>
            <person name="Ye C.Y."/>
            <person name="Mauro-Herrera M."/>
            <person name="Wang L."/>
            <person name="Li P."/>
            <person name="Sharma M."/>
            <person name="Sharma R."/>
            <person name="Ronald P.C."/>
            <person name="Panaud O."/>
            <person name="Kellogg E.A."/>
            <person name="Brutnell T.P."/>
            <person name="Doust A.N."/>
            <person name="Tuskan G.A."/>
            <person name="Rokhsar D."/>
            <person name="Devos K.M."/>
        </authorList>
    </citation>
    <scope>NUCLEOTIDE SEQUENCE [LARGE SCALE GENOMIC DNA]</scope>
    <source>
        <strain evidence="3">cv. Yugu1</strain>
    </source>
</reference>
<organism evidence="2 3">
    <name type="scientific">Setaria italica</name>
    <name type="common">Foxtail millet</name>
    <name type="synonym">Panicum italicum</name>
    <dbReference type="NCBI Taxonomy" id="4555"/>
    <lineage>
        <taxon>Eukaryota</taxon>
        <taxon>Viridiplantae</taxon>
        <taxon>Streptophyta</taxon>
        <taxon>Embryophyta</taxon>
        <taxon>Tracheophyta</taxon>
        <taxon>Spermatophyta</taxon>
        <taxon>Magnoliopsida</taxon>
        <taxon>Liliopsida</taxon>
        <taxon>Poales</taxon>
        <taxon>Poaceae</taxon>
        <taxon>PACMAD clade</taxon>
        <taxon>Panicoideae</taxon>
        <taxon>Panicodae</taxon>
        <taxon>Paniceae</taxon>
        <taxon>Cenchrinae</taxon>
        <taxon>Setaria</taxon>
    </lineage>
</organism>
<name>K3YF79_SETIT</name>
<dbReference type="Proteomes" id="UP000004995">
    <property type="component" value="Unassembled WGS sequence"/>
</dbReference>
<reference evidence="2" key="2">
    <citation type="submission" date="2018-08" db="UniProtKB">
        <authorList>
            <consortium name="EnsemblPlants"/>
        </authorList>
    </citation>
    <scope>IDENTIFICATION</scope>
    <source>
        <strain evidence="2">Yugu1</strain>
    </source>
</reference>
<dbReference type="Gramene" id="KQK99725">
    <property type="protein sequence ID" value="KQK99725"/>
    <property type="gene ID" value="SETIT_012896mg"/>
</dbReference>
<protein>
    <submittedName>
        <fullName evidence="2">Uncharacterized protein</fullName>
    </submittedName>
</protein>
<feature type="compositionally biased region" description="Basic residues" evidence="1">
    <location>
        <begin position="60"/>
        <end position="70"/>
    </location>
</feature>
<proteinExistence type="predicted"/>
<feature type="region of interest" description="Disordered" evidence="1">
    <location>
        <begin position="52"/>
        <end position="85"/>
    </location>
</feature>
<dbReference type="AlphaFoldDB" id="K3YF79"/>
<dbReference type="EMBL" id="AGNK02004568">
    <property type="status" value="NOT_ANNOTATED_CDS"/>
    <property type="molecule type" value="Genomic_DNA"/>
</dbReference>
<dbReference type="InParanoid" id="K3YF79"/>
<accession>K3YF79</accession>
<dbReference type="EnsemblPlants" id="KQK99725">
    <property type="protein sequence ID" value="KQK99725"/>
    <property type="gene ID" value="SETIT_012896mg"/>
</dbReference>
<evidence type="ECO:0000313" key="3">
    <source>
        <dbReference type="Proteomes" id="UP000004995"/>
    </source>
</evidence>
<evidence type="ECO:0000313" key="2">
    <source>
        <dbReference type="EnsemblPlants" id="KQK99725"/>
    </source>
</evidence>
<keyword evidence="3" id="KW-1185">Reference proteome</keyword>
<sequence>MPARRRGRTGRRTRWTCSGRWPSCAACWPAAVHSRGRGGARQIWWRWLQPPSEEDWGLGKKGKRRGRGRRQGQFGPNVLRNGGGK</sequence>